<evidence type="ECO:0000256" key="4">
    <source>
        <dbReference type="ARBA" id="ARBA00023239"/>
    </source>
</evidence>
<dbReference type="EC" id="4.2.1.75" evidence="3 9"/>
<evidence type="ECO:0000256" key="9">
    <source>
        <dbReference type="RuleBase" id="RU366031"/>
    </source>
</evidence>
<dbReference type="Proteomes" id="UP001484239">
    <property type="component" value="Unassembled WGS sequence"/>
</dbReference>
<dbReference type="SUPFAM" id="SSF69618">
    <property type="entry name" value="HemD-like"/>
    <property type="match status" value="1"/>
</dbReference>
<keyword evidence="12" id="KW-1185">Reference proteome</keyword>
<dbReference type="EMBL" id="JBBHLI010000006">
    <property type="protein sequence ID" value="MEK9501601.1"/>
    <property type="molecule type" value="Genomic_DNA"/>
</dbReference>
<dbReference type="InterPro" id="IPR036108">
    <property type="entry name" value="4pyrrol_syn_uPrphyn_synt_sf"/>
</dbReference>
<feature type="domain" description="Tetrapyrrole biosynthesis uroporphyrinogen III synthase" evidence="10">
    <location>
        <begin position="26"/>
        <end position="243"/>
    </location>
</feature>
<dbReference type="CDD" id="cd06578">
    <property type="entry name" value="HemD"/>
    <property type="match status" value="1"/>
</dbReference>
<protein>
    <recommendedName>
        <fullName evidence="7 9">Uroporphyrinogen-III synthase</fullName>
        <ecNumber evidence="3 9">4.2.1.75</ecNumber>
    </recommendedName>
</protein>
<evidence type="ECO:0000256" key="6">
    <source>
        <dbReference type="ARBA" id="ARBA00037589"/>
    </source>
</evidence>
<comment type="catalytic activity">
    <reaction evidence="8 9">
        <text>hydroxymethylbilane = uroporphyrinogen III + H2O</text>
        <dbReference type="Rhea" id="RHEA:18965"/>
        <dbReference type="ChEBI" id="CHEBI:15377"/>
        <dbReference type="ChEBI" id="CHEBI:57308"/>
        <dbReference type="ChEBI" id="CHEBI:57845"/>
        <dbReference type="EC" id="4.2.1.75"/>
    </reaction>
</comment>
<evidence type="ECO:0000256" key="2">
    <source>
        <dbReference type="ARBA" id="ARBA00008133"/>
    </source>
</evidence>
<proteinExistence type="inferred from homology"/>
<evidence type="ECO:0000259" key="10">
    <source>
        <dbReference type="Pfam" id="PF02602"/>
    </source>
</evidence>
<dbReference type="InterPro" id="IPR039793">
    <property type="entry name" value="UROS/Hem4"/>
</dbReference>
<comment type="similarity">
    <text evidence="2 9">Belongs to the uroporphyrinogen-III synthase family.</text>
</comment>
<keyword evidence="4 9" id="KW-0456">Lyase</keyword>
<dbReference type="Gene3D" id="3.40.50.10090">
    <property type="match status" value="2"/>
</dbReference>
<comment type="caution">
    <text evidence="11">The sequence shown here is derived from an EMBL/GenBank/DDBJ whole genome shotgun (WGS) entry which is preliminary data.</text>
</comment>
<dbReference type="PANTHER" id="PTHR38042:SF1">
    <property type="entry name" value="UROPORPHYRINOGEN-III SYNTHASE, CHLOROPLASTIC"/>
    <property type="match status" value="1"/>
</dbReference>
<accession>A0ABU9EA30</accession>
<evidence type="ECO:0000256" key="5">
    <source>
        <dbReference type="ARBA" id="ARBA00023244"/>
    </source>
</evidence>
<reference evidence="11 12" key="1">
    <citation type="submission" date="2024-02" db="EMBL/GenBank/DDBJ databases">
        <title>A novel Gemmatimonadota bacterium.</title>
        <authorList>
            <person name="Du Z.-J."/>
            <person name="Ye Y.-Q."/>
        </authorList>
    </citation>
    <scope>NUCLEOTIDE SEQUENCE [LARGE SCALE GENOMIC DNA]</scope>
    <source>
        <strain evidence="11 12">DH-20</strain>
    </source>
</reference>
<dbReference type="InterPro" id="IPR003754">
    <property type="entry name" value="4pyrrol_synth_uPrphyn_synth"/>
</dbReference>
<dbReference type="GO" id="GO:0004852">
    <property type="term" value="F:uroporphyrinogen-III synthase activity"/>
    <property type="evidence" value="ECO:0007669"/>
    <property type="project" value="UniProtKB-EC"/>
</dbReference>
<name>A0ABU9EA30_9BACT</name>
<evidence type="ECO:0000313" key="11">
    <source>
        <dbReference type="EMBL" id="MEK9501601.1"/>
    </source>
</evidence>
<evidence type="ECO:0000256" key="7">
    <source>
        <dbReference type="ARBA" id="ARBA00040167"/>
    </source>
</evidence>
<dbReference type="Pfam" id="PF02602">
    <property type="entry name" value="HEM4"/>
    <property type="match status" value="1"/>
</dbReference>
<keyword evidence="5 9" id="KW-0627">Porphyrin biosynthesis</keyword>
<dbReference type="RefSeq" id="WP_405287007.1">
    <property type="nucleotide sequence ID" value="NZ_JBBHLI010000006.1"/>
</dbReference>
<evidence type="ECO:0000256" key="3">
    <source>
        <dbReference type="ARBA" id="ARBA00013109"/>
    </source>
</evidence>
<comment type="function">
    <text evidence="6 9">Catalyzes cyclization of the linear tetrapyrrole, hydroxymethylbilane, to the macrocyclic uroporphyrinogen III.</text>
</comment>
<evidence type="ECO:0000256" key="1">
    <source>
        <dbReference type="ARBA" id="ARBA00004772"/>
    </source>
</evidence>
<gene>
    <name evidence="11" type="ORF">WI372_11475</name>
</gene>
<organism evidence="11 12">
    <name type="scientific">Gaopeijia maritima</name>
    <dbReference type="NCBI Taxonomy" id="3119007"/>
    <lineage>
        <taxon>Bacteria</taxon>
        <taxon>Pseudomonadati</taxon>
        <taxon>Gemmatimonadota</taxon>
        <taxon>Longimicrobiia</taxon>
        <taxon>Gaopeijiales</taxon>
        <taxon>Gaopeijiaceae</taxon>
        <taxon>Gaopeijia</taxon>
    </lineage>
</organism>
<comment type="pathway">
    <text evidence="1 9">Porphyrin-containing compound metabolism; protoporphyrin-IX biosynthesis; coproporphyrinogen-III from 5-aminolevulinate: step 3/4.</text>
</comment>
<sequence>MTSGAVSGPPTVVVTRAESPERGRLGCALRERGARVVHRPVLAMHWSEPASLPRTVLDGADWVAITSARTVEGLRAAGWFDADPPAGTRVAAVGPSTAAAIRAEGWSVAAVPDPSGAEALVRLFAECGVAAGARVVLPGSARARPELADGLRRLGAVVECLEVYGPVPEELDPTAWRSEEWRALTFTSPSAVDAVRAGLPRSSLKALWRLPVGAQGPTTARAAREAGWREVVEAAPRTFDGLARTLLAHLASPSPPTRSAS</sequence>
<dbReference type="PANTHER" id="PTHR38042">
    <property type="entry name" value="UROPORPHYRINOGEN-III SYNTHASE, CHLOROPLASTIC"/>
    <property type="match status" value="1"/>
</dbReference>
<evidence type="ECO:0000256" key="8">
    <source>
        <dbReference type="ARBA" id="ARBA00048617"/>
    </source>
</evidence>
<evidence type="ECO:0000313" key="12">
    <source>
        <dbReference type="Proteomes" id="UP001484239"/>
    </source>
</evidence>